<keyword evidence="7 12" id="KW-0540">Nuclease</keyword>
<accession>A0A9W6YPA8</accession>
<evidence type="ECO:0000256" key="11">
    <source>
        <dbReference type="ARBA" id="ARBA00022842"/>
    </source>
</evidence>
<evidence type="ECO:0000256" key="3">
    <source>
        <dbReference type="ARBA" id="ARBA00004065"/>
    </source>
</evidence>
<proteinExistence type="inferred from homology"/>
<evidence type="ECO:0000313" key="15">
    <source>
        <dbReference type="EMBL" id="GMG18978.1"/>
    </source>
</evidence>
<dbReference type="GO" id="GO:0003676">
    <property type="term" value="F:nucleic acid binding"/>
    <property type="evidence" value="ECO:0007669"/>
    <property type="project" value="UniProtKB-UniRule"/>
</dbReference>
<keyword evidence="11 12" id="KW-0460">Magnesium</keyword>
<sequence>MSQKFYAVTKGRTTGIFTDWSSCSASVTGYSRAQFKKFHTRQAAEEYLSRNLISTKPKPKPSSQTPASGEPQMRRINSPRIAKPSRPESSLTSALPVFRIDLREALTLMQIASSPTSAAHGKPFYVPAILRFQDPRSITTEMVNPTHEPPELATVYTDGACKNNQNRFARRGGYGVFFGVNDKRNISAPLTGDNHTNQLAELTAIDKALDEIIKVALKVKFTIVTDSKYCIDCITKLANGWKQKGWLNAQGKPVANRAIIESILDKKALVNYLYTTCGWDDELEFRYVPGHSSDFGNEKADELARKGADMDSSEDSPDFPLRLPF</sequence>
<feature type="region of interest" description="Disordered" evidence="13">
    <location>
        <begin position="50"/>
        <end position="90"/>
    </location>
</feature>
<evidence type="ECO:0000313" key="16">
    <source>
        <dbReference type="Proteomes" id="UP001165063"/>
    </source>
</evidence>
<dbReference type="PROSITE" id="PS50879">
    <property type="entry name" value="RNASE_H_1"/>
    <property type="match status" value="1"/>
</dbReference>
<feature type="region of interest" description="Disordered" evidence="13">
    <location>
        <begin position="295"/>
        <end position="325"/>
    </location>
</feature>
<dbReference type="EC" id="3.1.26.4" evidence="5 12"/>
<evidence type="ECO:0000256" key="4">
    <source>
        <dbReference type="ARBA" id="ARBA00005300"/>
    </source>
</evidence>
<dbReference type="OrthoDB" id="407198at2759"/>
<dbReference type="SUPFAM" id="SSF53098">
    <property type="entry name" value="Ribonuclease H-like"/>
    <property type="match status" value="1"/>
</dbReference>
<feature type="domain" description="RNase H type-1" evidence="14">
    <location>
        <begin position="149"/>
        <end position="309"/>
    </location>
</feature>
<feature type="compositionally biased region" description="Basic and acidic residues" evidence="13">
    <location>
        <begin position="296"/>
        <end position="309"/>
    </location>
</feature>
<gene>
    <name evidence="15" type="ORF">Amon01_000011900</name>
</gene>
<keyword evidence="8 12" id="KW-0479">Metal-binding</keyword>
<evidence type="ECO:0000256" key="6">
    <source>
        <dbReference type="ARBA" id="ARBA00017721"/>
    </source>
</evidence>
<dbReference type="CDD" id="cd09280">
    <property type="entry name" value="RNase_HI_eukaryote_like"/>
    <property type="match status" value="1"/>
</dbReference>
<dbReference type="FunFam" id="3.40.970.10:FF:000002">
    <property type="entry name" value="Ribonuclease H"/>
    <property type="match status" value="1"/>
</dbReference>
<dbReference type="InterPro" id="IPR036397">
    <property type="entry name" value="RNaseH_sf"/>
</dbReference>
<evidence type="ECO:0000256" key="13">
    <source>
        <dbReference type="SAM" id="MobiDB-lite"/>
    </source>
</evidence>
<comment type="caution">
    <text evidence="15">The sequence shown here is derived from an EMBL/GenBank/DDBJ whole genome shotgun (WGS) entry which is preliminary data.</text>
</comment>
<dbReference type="GO" id="GO:0043137">
    <property type="term" value="P:DNA replication, removal of RNA primer"/>
    <property type="evidence" value="ECO:0007669"/>
    <property type="project" value="TreeGrafter"/>
</dbReference>
<dbReference type="InterPro" id="IPR002156">
    <property type="entry name" value="RNaseH_domain"/>
</dbReference>
<evidence type="ECO:0000256" key="9">
    <source>
        <dbReference type="ARBA" id="ARBA00022759"/>
    </source>
</evidence>
<dbReference type="InterPro" id="IPR050092">
    <property type="entry name" value="RNase_H"/>
</dbReference>
<evidence type="ECO:0000256" key="10">
    <source>
        <dbReference type="ARBA" id="ARBA00022801"/>
    </source>
</evidence>
<evidence type="ECO:0000256" key="8">
    <source>
        <dbReference type="ARBA" id="ARBA00022723"/>
    </source>
</evidence>
<evidence type="ECO:0000256" key="1">
    <source>
        <dbReference type="ARBA" id="ARBA00000077"/>
    </source>
</evidence>
<dbReference type="Gene3D" id="3.30.420.10">
    <property type="entry name" value="Ribonuclease H-like superfamily/Ribonuclease H"/>
    <property type="match status" value="1"/>
</dbReference>
<comment type="catalytic activity">
    <reaction evidence="1 12">
        <text>Endonucleolytic cleavage to 5'-phosphomonoester.</text>
        <dbReference type="EC" id="3.1.26.4"/>
    </reaction>
</comment>
<reference evidence="15" key="1">
    <citation type="submission" date="2023-04" db="EMBL/GenBank/DDBJ databases">
        <title>Ambrosiozyma monospora NBRC 1965.</title>
        <authorList>
            <person name="Ichikawa N."/>
            <person name="Sato H."/>
            <person name="Tonouchi N."/>
        </authorList>
    </citation>
    <scope>NUCLEOTIDE SEQUENCE</scope>
    <source>
        <strain evidence="15">NBRC 1965</strain>
    </source>
</reference>
<dbReference type="InterPro" id="IPR011320">
    <property type="entry name" value="RNase_H1_N"/>
</dbReference>
<evidence type="ECO:0000256" key="2">
    <source>
        <dbReference type="ARBA" id="ARBA00001946"/>
    </source>
</evidence>
<keyword evidence="16" id="KW-1185">Reference proteome</keyword>
<dbReference type="InterPro" id="IPR009027">
    <property type="entry name" value="Ribosomal_bL9/RNase_H1_N"/>
</dbReference>
<evidence type="ECO:0000259" key="14">
    <source>
        <dbReference type="PROSITE" id="PS50879"/>
    </source>
</evidence>
<dbReference type="InterPro" id="IPR017067">
    <property type="entry name" value="RNase_H1_euk"/>
</dbReference>
<comment type="similarity">
    <text evidence="4 12">Belongs to the RNase H family.</text>
</comment>
<dbReference type="GO" id="GO:0004523">
    <property type="term" value="F:RNA-DNA hybrid ribonuclease activity"/>
    <property type="evidence" value="ECO:0007669"/>
    <property type="project" value="UniProtKB-UniRule"/>
</dbReference>
<evidence type="ECO:0000256" key="7">
    <source>
        <dbReference type="ARBA" id="ARBA00022722"/>
    </source>
</evidence>
<dbReference type="Gene3D" id="3.40.970.10">
    <property type="entry name" value="Ribonuclease H1, N-terminal domain"/>
    <property type="match status" value="1"/>
</dbReference>
<dbReference type="Pfam" id="PF00075">
    <property type="entry name" value="RNase_H"/>
    <property type="match status" value="1"/>
</dbReference>
<dbReference type="PANTHER" id="PTHR10642">
    <property type="entry name" value="RIBONUCLEASE H1"/>
    <property type="match status" value="1"/>
</dbReference>
<dbReference type="InterPro" id="IPR012337">
    <property type="entry name" value="RNaseH-like_sf"/>
</dbReference>
<dbReference type="AlphaFoldDB" id="A0A9W6YPA8"/>
<organism evidence="15 16">
    <name type="scientific">Ambrosiozyma monospora</name>
    <name type="common">Yeast</name>
    <name type="synonym">Endomycopsis monosporus</name>
    <dbReference type="NCBI Taxonomy" id="43982"/>
    <lineage>
        <taxon>Eukaryota</taxon>
        <taxon>Fungi</taxon>
        <taxon>Dikarya</taxon>
        <taxon>Ascomycota</taxon>
        <taxon>Saccharomycotina</taxon>
        <taxon>Pichiomycetes</taxon>
        <taxon>Pichiales</taxon>
        <taxon>Pichiaceae</taxon>
        <taxon>Ambrosiozyma</taxon>
    </lineage>
</organism>
<dbReference type="PIRSF" id="PIRSF036852">
    <property type="entry name" value="Ribonuclease_H1_euk"/>
    <property type="match status" value="1"/>
</dbReference>
<evidence type="ECO:0000256" key="12">
    <source>
        <dbReference type="PIRNR" id="PIRNR036852"/>
    </source>
</evidence>
<protein>
    <recommendedName>
        <fullName evidence="6 12">Ribonuclease H</fullName>
        <shortName evidence="12">RNase H</shortName>
        <ecNumber evidence="5 12">3.1.26.4</ecNumber>
    </recommendedName>
</protein>
<keyword evidence="10 12" id="KW-0378">Hydrolase</keyword>
<keyword evidence="9 12" id="KW-0255">Endonuclease</keyword>
<dbReference type="SUPFAM" id="SSF55658">
    <property type="entry name" value="L9 N-domain-like"/>
    <property type="match status" value="1"/>
</dbReference>
<comment type="function">
    <text evidence="3 12">Endonuclease that specifically degrades the RNA of RNA-DNA hybrids.</text>
</comment>
<dbReference type="InterPro" id="IPR037056">
    <property type="entry name" value="RNase_H1_N_sf"/>
</dbReference>
<dbReference type="GO" id="GO:0000287">
    <property type="term" value="F:magnesium ion binding"/>
    <property type="evidence" value="ECO:0007669"/>
    <property type="project" value="UniProtKB-UniRule"/>
</dbReference>
<dbReference type="Proteomes" id="UP001165063">
    <property type="component" value="Unassembled WGS sequence"/>
</dbReference>
<name>A0A9W6YPA8_AMBMO</name>
<evidence type="ECO:0000256" key="5">
    <source>
        <dbReference type="ARBA" id="ARBA00012180"/>
    </source>
</evidence>
<dbReference type="Pfam" id="PF01693">
    <property type="entry name" value="Cauli_VI"/>
    <property type="match status" value="1"/>
</dbReference>
<dbReference type="EMBL" id="BSXU01000040">
    <property type="protein sequence ID" value="GMG18978.1"/>
    <property type="molecule type" value="Genomic_DNA"/>
</dbReference>
<dbReference type="PANTHER" id="PTHR10642:SF26">
    <property type="entry name" value="RIBONUCLEASE H1"/>
    <property type="match status" value="1"/>
</dbReference>
<comment type="cofactor">
    <cofactor evidence="2 12">
        <name>Mg(2+)</name>
        <dbReference type="ChEBI" id="CHEBI:18420"/>
    </cofactor>
</comment>